<evidence type="ECO:0000256" key="11">
    <source>
        <dbReference type="ARBA" id="ARBA00023136"/>
    </source>
</evidence>
<evidence type="ECO:0000256" key="2">
    <source>
        <dbReference type="ARBA" id="ARBA00004127"/>
    </source>
</evidence>
<keyword evidence="7 15" id="KW-0808">Transferase</keyword>
<gene>
    <name evidence="17" type="primary">pssA</name>
    <name evidence="17" type="ORF">QQ008_09190</name>
</gene>
<dbReference type="PROSITE" id="PS00379">
    <property type="entry name" value="CDP_ALCOHOL_P_TRANSF"/>
    <property type="match status" value="1"/>
</dbReference>
<comment type="caution">
    <text evidence="17">The sequence shown here is derived from an EMBL/GenBank/DDBJ whole genome shotgun (WGS) entry which is preliminary data.</text>
</comment>
<dbReference type="InterPro" id="IPR050324">
    <property type="entry name" value="CDP-alcohol_PTase-I"/>
</dbReference>
<evidence type="ECO:0000256" key="8">
    <source>
        <dbReference type="ARBA" id="ARBA00022692"/>
    </source>
</evidence>
<dbReference type="PROSITE" id="PS51257">
    <property type="entry name" value="PROKAR_LIPOPROTEIN"/>
    <property type="match status" value="1"/>
</dbReference>
<evidence type="ECO:0000256" key="16">
    <source>
        <dbReference type="SAM" id="Phobius"/>
    </source>
</evidence>
<proteinExistence type="inferred from homology"/>
<feature type="transmembrane region" description="Helical" evidence="16">
    <location>
        <begin position="193"/>
        <end position="219"/>
    </location>
</feature>
<evidence type="ECO:0000256" key="10">
    <source>
        <dbReference type="ARBA" id="ARBA00023098"/>
    </source>
</evidence>
<dbReference type="Proteomes" id="UP001172082">
    <property type="component" value="Unassembled WGS sequence"/>
</dbReference>
<evidence type="ECO:0000256" key="6">
    <source>
        <dbReference type="ARBA" id="ARBA00022516"/>
    </source>
</evidence>
<dbReference type="InterPro" id="IPR043130">
    <property type="entry name" value="CDP-OH_PTrfase_TM_dom"/>
</dbReference>
<keyword evidence="10" id="KW-0443">Lipid metabolism</keyword>
<dbReference type="Pfam" id="PF01066">
    <property type="entry name" value="CDP-OH_P_transf"/>
    <property type="match status" value="1"/>
</dbReference>
<dbReference type="EC" id="2.7.8.8" evidence="4"/>
<evidence type="ECO:0000256" key="14">
    <source>
        <dbReference type="ARBA" id="ARBA00032361"/>
    </source>
</evidence>
<comment type="similarity">
    <text evidence="3 15">Belongs to the CDP-alcohol phosphatidyltransferase class-I family.</text>
</comment>
<evidence type="ECO:0000256" key="15">
    <source>
        <dbReference type="RuleBase" id="RU003750"/>
    </source>
</evidence>
<evidence type="ECO:0000256" key="4">
    <source>
        <dbReference type="ARBA" id="ARBA00013174"/>
    </source>
</evidence>
<feature type="transmembrane region" description="Helical" evidence="16">
    <location>
        <begin position="155"/>
        <end position="172"/>
    </location>
</feature>
<keyword evidence="18" id="KW-1185">Reference proteome</keyword>
<comment type="catalytic activity">
    <reaction evidence="1">
        <text>a CDP-1,2-diacyl-sn-glycerol + L-serine = a 1,2-diacyl-sn-glycero-3-phospho-L-serine + CMP + H(+)</text>
        <dbReference type="Rhea" id="RHEA:16913"/>
        <dbReference type="ChEBI" id="CHEBI:15378"/>
        <dbReference type="ChEBI" id="CHEBI:33384"/>
        <dbReference type="ChEBI" id="CHEBI:57262"/>
        <dbReference type="ChEBI" id="CHEBI:58332"/>
        <dbReference type="ChEBI" id="CHEBI:60377"/>
        <dbReference type="EC" id="2.7.8.8"/>
    </reaction>
</comment>
<evidence type="ECO:0000313" key="17">
    <source>
        <dbReference type="EMBL" id="MDN5201535.1"/>
    </source>
</evidence>
<evidence type="ECO:0000256" key="7">
    <source>
        <dbReference type="ARBA" id="ARBA00022679"/>
    </source>
</evidence>
<accession>A0ABT8KLE1</accession>
<keyword evidence="13" id="KW-1208">Phospholipid metabolism</keyword>
<dbReference type="PANTHER" id="PTHR14269:SF61">
    <property type="entry name" value="CDP-DIACYLGLYCEROL--SERINE O-PHOSPHATIDYLTRANSFERASE"/>
    <property type="match status" value="1"/>
</dbReference>
<dbReference type="NCBIfam" id="TIGR00473">
    <property type="entry name" value="pssA"/>
    <property type="match status" value="1"/>
</dbReference>
<name>A0ABT8KLE1_9BACT</name>
<reference evidence="17" key="1">
    <citation type="submission" date="2023-06" db="EMBL/GenBank/DDBJ databases">
        <title>Genomic of Parafulvivirga corallium.</title>
        <authorList>
            <person name="Wang G."/>
        </authorList>
    </citation>
    <scope>NUCLEOTIDE SEQUENCE</scope>
    <source>
        <strain evidence="17">BMA10</strain>
    </source>
</reference>
<comment type="subcellular location">
    <subcellularLocation>
        <location evidence="2">Endomembrane system</location>
        <topology evidence="2">Multi-pass membrane protein</topology>
    </subcellularLocation>
</comment>
<dbReference type="GO" id="GO:0003882">
    <property type="term" value="F:CDP-diacylglycerol-serine O-phosphatidyltransferase activity"/>
    <property type="evidence" value="ECO:0007669"/>
    <property type="project" value="UniProtKB-EC"/>
</dbReference>
<evidence type="ECO:0000256" key="3">
    <source>
        <dbReference type="ARBA" id="ARBA00010441"/>
    </source>
</evidence>
<sequence>MEIRKHIPNLFTLGNLLCGCIGTIEALHGNLINAAWLIWAAAVFDFLDGFLARLLRTHSEIGKQLDSLADMITFGVLPSMIMFEMLNQVSGILWLPYFAFLIALFSALRLAKFNIDENQSNSFIGLPTPANALFISSFPFFVFKENFFLGELIDLQWLLLIITVVFSYLMVANIEMIALKFKNFSWADNKIKFVLIGLSILLIAGLKISGIPIIIILYVSLSGISNRFFVRN</sequence>
<dbReference type="RefSeq" id="WP_346751563.1">
    <property type="nucleotide sequence ID" value="NZ_JAUJEA010000003.1"/>
</dbReference>
<dbReference type="InterPro" id="IPR000462">
    <property type="entry name" value="CDP-OH_P_trans"/>
</dbReference>
<keyword evidence="12" id="KW-0594">Phospholipid biosynthesis</keyword>
<dbReference type="InterPro" id="IPR004533">
    <property type="entry name" value="CDP-diaglyc--ser_O-PTrfase"/>
</dbReference>
<dbReference type="EMBL" id="JAUJEA010000003">
    <property type="protein sequence ID" value="MDN5201535.1"/>
    <property type="molecule type" value="Genomic_DNA"/>
</dbReference>
<keyword evidence="6" id="KW-0444">Lipid biosynthesis</keyword>
<evidence type="ECO:0000256" key="12">
    <source>
        <dbReference type="ARBA" id="ARBA00023209"/>
    </source>
</evidence>
<evidence type="ECO:0000256" key="5">
    <source>
        <dbReference type="ARBA" id="ARBA00017171"/>
    </source>
</evidence>
<evidence type="ECO:0000313" key="18">
    <source>
        <dbReference type="Proteomes" id="UP001172082"/>
    </source>
</evidence>
<feature type="transmembrane region" description="Helical" evidence="16">
    <location>
        <begin position="92"/>
        <end position="111"/>
    </location>
</feature>
<keyword evidence="8 16" id="KW-0812">Transmembrane</keyword>
<keyword evidence="11 16" id="KW-0472">Membrane</keyword>
<evidence type="ECO:0000256" key="1">
    <source>
        <dbReference type="ARBA" id="ARBA00000287"/>
    </source>
</evidence>
<keyword evidence="9 16" id="KW-1133">Transmembrane helix</keyword>
<feature type="transmembrane region" description="Helical" evidence="16">
    <location>
        <begin position="123"/>
        <end position="143"/>
    </location>
</feature>
<dbReference type="PANTHER" id="PTHR14269">
    <property type="entry name" value="CDP-DIACYLGLYCEROL--GLYCEROL-3-PHOSPHATE 3-PHOSPHATIDYLTRANSFERASE-RELATED"/>
    <property type="match status" value="1"/>
</dbReference>
<organism evidence="17 18">
    <name type="scientific">Splendidivirga corallicola</name>
    <dbReference type="NCBI Taxonomy" id="3051826"/>
    <lineage>
        <taxon>Bacteria</taxon>
        <taxon>Pseudomonadati</taxon>
        <taxon>Bacteroidota</taxon>
        <taxon>Cytophagia</taxon>
        <taxon>Cytophagales</taxon>
        <taxon>Splendidivirgaceae</taxon>
        <taxon>Splendidivirga</taxon>
    </lineage>
</organism>
<dbReference type="InterPro" id="IPR048254">
    <property type="entry name" value="CDP_ALCOHOL_P_TRANSF_CS"/>
</dbReference>
<dbReference type="Gene3D" id="1.20.120.1760">
    <property type="match status" value="1"/>
</dbReference>
<evidence type="ECO:0000256" key="9">
    <source>
        <dbReference type="ARBA" id="ARBA00022989"/>
    </source>
</evidence>
<evidence type="ECO:0000256" key="13">
    <source>
        <dbReference type="ARBA" id="ARBA00023264"/>
    </source>
</evidence>
<protein>
    <recommendedName>
        <fullName evidence="5">CDP-diacylglycerol--serine O-phosphatidyltransferase</fullName>
        <ecNumber evidence="4">2.7.8.8</ecNumber>
    </recommendedName>
    <alternativeName>
        <fullName evidence="14">Phosphatidylserine synthase</fullName>
    </alternativeName>
</protein>